<keyword evidence="3" id="KW-0479">Metal-binding</keyword>
<dbReference type="Pfam" id="PF08240">
    <property type="entry name" value="ADH_N"/>
    <property type="match status" value="1"/>
</dbReference>
<dbReference type="SUPFAM" id="SSF51735">
    <property type="entry name" value="NAD(P)-binding Rossmann-fold domains"/>
    <property type="match status" value="1"/>
</dbReference>
<evidence type="ECO:0000313" key="7">
    <source>
        <dbReference type="EMBL" id="KAK1756255.1"/>
    </source>
</evidence>
<feature type="domain" description="Enoyl reductase (ER)" evidence="6">
    <location>
        <begin position="13"/>
        <end position="335"/>
    </location>
</feature>
<comment type="caution">
    <text evidence="7">The sequence shown here is derived from an EMBL/GenBank/DDBJ whole genome shotgun (WGS) entry which is preliminary data.</text>
</comment>
<dbReference type="Proteomes" id="UP001239445">
    <property type="component" value="Unassembled WGS sequence"/>
</dbReference>
<dbReference type="InterPro" id="IPR036291">
    <property type="entry name" value="NAD(P)-bd_dom_sf"/>
</dbReference>
<dbReference type="EMBL" id="MU839832">
    <property type="protein sequence ID" value="KAK1756255.1"/>
    <property type="molecule type" value="Genomic_DNA"/>
</dbReference>
<dbReference type="PROSITE" id="PS00065">
    <property type="entry name" value="D_2_HYDROXYACID_DH_1"/>
    <property type="match status" value="1"/>
</dbReference>
<dbReference type="Gene3D" id="3.90.180.10">
    <property type="entry name" value="Medium-chain alcohol dehydrogenases, catalytic domain"/>
    <property type="match status" value="1"/>
</dbReference>
<dbReference type="InterPro" id="IPR011032">
    <property type="entry name" value="GroES-like_sf"/>
</dbReference>
<dbReference type="InterPro" id="IPR029752">
    <property type="entry name" value="D-isomer_DH_CS1"/>
</dbReference>
<keyword evidence="5" id="KW-0560">Oxidoreductase</keyword>
<dbReference type="PANTHER" id="PTHR42940">
    <property type="entry name" value="ALCOHOL DEHYDROGENASE 1-RELATED"/>
    <property type="match status" value="1"/>
</dbReference>
<dbReference type="CDD" id="cd05283">
    <property type="entry name" value="CAD1"/>
    <property type="match status" value="1"/>
</dbReference>
<keyword evidence="8" id="KW-1185">Reference proteome</keyword>
<reference evidence="7" key="1">
    <citation type="submission" date="2023-06" db="EMBL/GenBank/DDBJ databases">
        <title>Genome-scale phylogeny and comparative genomics of the fungal order Sordariales.</title>
        <authorList>
            <consortium name="Lawrence Berkeley National Laboratory"/>
            <person name="Hensen N."/>
            <person name="Bonometti L."/>
            <person name="Westerberg I."/>
            <person name="Brannstrom I.O."/>
            <person name="Guillou S."/>
            <person name="Cros-Aarteil S."/>
            <person name="Calhoun S."/>
            <person name="Haridas S."/>
            <person name="Kuo A."/>
            <person name="Mondo S."/>
            <person name="Pangilinan J."/>
            <person name="Riley R."/>
            <person name="Labutti K."/>
            <person name="Andreopoulos B."/>
            <person name="Lipzen A."/>
            <person name="Chen C."/>
            <person name="Yanf M."/>
            <person name="Daum C."/>
            <person name="Ng V."/>
            <person name="Clum A."/>
            <person name="Steindorff A."/>
            <person name="Ohm R."/>
            <person name="Martin F."/>
            <person name="Silar P."/>
            <person name="Natvig D."/>
            <person name="Lalanne C."/>
            <person name="Gautier V."/>
            <person name="Ament-Velasquez S.L."/>
            <person name="Kruys A."/>
            <person name="Hutchinson M.I."/>
            <person name="Powell A.J."/>
            <person name="Barry K."/>
            <person name="Miller A.N."/>
            <person name="Grigoriev I.V."/>
            <person name="Debuchy R."/>
            <person name="Gladieux P."/>
            <person name="Thoren M.H."/>
            <person name="Johannesson H."/>
        </authorList>
    </citation>
    <scope>NUCLEOTIDE SEQUENCE</scope>
    <source>
        <strain evidence="7">PSN4</strain>
    </source>
</reference>
<dbReference type="InterPro" id="IPR002328">
    <property type="entry name" value="ADH_Zn_CS"/>
</dbReference>
<proteinExistence type="inferred from homology"/>
<dbReference type="GO" id="GO:0004022">
    <property type="term" value="F:alcohol dehydrogenase (NAD+) activity"/>
    <property type="evidence" value="ECO:0007669"/>
    <property type="project" value="TreeGrafter"/>
</dbReference>
<evidence type="ECO:0000256" key="2">
    <source>
        <dbReference type="ARBA" id="ARBA00008072"/>
    </source>
</evidence>
<comment type="cofactor">
    <cofactor evidence="1">
        <name>Zn(2+)</name>
        <dbReference type="ChEBI" id="CHEBI:29105"/>
    </cofactor>
</comment>
<dbReference type="PANTHER" id="PTHR42940:SF5">
    <property type="entry name" value="ALCOHOL DEHYDROGENASE 2"/>
    <property type="match status" value="1"/>
</dbReference>
<evidence type="ECO:0000256" key="4">
    <source>
        <dbReference type="ARBA" id="ARBA00022833"/>
    </source>
</evidence>
<accession>A0AAJ0FCK2</accession>
<protein>
    <submittedName>
        <fullName evidence="7">GroES-like protein</fullName>
    </submittedName>
</protein>
<dbReference type="InterPro" id="IPR020843">
    <property type="entry name" value="ER"/>
</dbReference>
<evidence type="ECO:0000256" key="5">
    <source>
        <dbReference type="ARBA" id="ARBA00023002"/>
    </source>
</evidence>
<evidence type="ECO:0000259" key="6">
    <source>
        <dbReference type="SMART" id="SM00829"/>
    </source>
</evidence>
<evidence type="ECO:0000313" key="8">
    <source>
        <dbReference type="Proteomes" id="UP001239445"/>
    </source>
</evidence>
<evidence type="ECO:0000256" key="3">
    <source>
        <dbReference type="ARBA" id="ARBA00022723"/>
    </source>
</evidence>
<comment type="similarity">
    <text evidence="2">Belongs to the zinc-containing alcohol dehydrogenase family.</text>
</comment>
<dbReference type="GO" id="GO:0005737">
    <property type="term" value="C:cytoplasm"/>
    <property type="evidence" value="ECO:0007669"/>
    <property type="project" value="TreeGrafter"/>
</dbReference>
<sequence length="337" mass="36549">MASLTGTEYPIYRTLEGKVTADKATIPELGPNDVLIRITHSGVCYTDYEFSRFGAPLAMGHEGAGIVEAVGSAVTTLKPGDRAGGGFHKSSCGKCNYCLTGRDIQCYERTIYGFGDYNNGTFGAYYLGKEGYVHKIPEGLSNEDAAPLQCAGATVYQALMETVKPRDRVGIIGIGGLGHLAIQFAAKMGADVVVFSTSKDKEQEAIGFGASEFVLLTEPEKVKAPVSTLILTGNKYPDWTKFLQINVLARDGTIVPLAAPTHGPLSFPADKLFWDSYHVRSSLVASRAQHADMLDFAARNKVKPVTQVRKFEGAETISAVFRDLENNKVRYRAVLEF</sequence>
<keyword evidence="4" id="KW-0862">Zinc</keyword>
<name>A0AAJ0FCK2_9PEZI</name>
<gene>
    <name evidence="7" type="ORF">QBC47DRAFT_183458</name>
</gene>
<dbReference type="GO" id="GO:0008270">
    <property type="term" value="F:zinc ion binding"/>
    <property type="evidence" value="ECO:0007669"/>
    <property type="project" value="InterPro"/>
</dbReference>
<dbReference type="InterPro" id="IPR047109">
    <property type="entry name" value="CAD-like"/>
</dbReference>
<dbReference type="SUPFAM" id="SSF50129">
    <property type="entry name" value="GroES-like"/>
    <property type="match status" value="1"/>
</dbReference>
<dbReference type="InterPro" id="IPR013154">
    <property type="entry name" value="ADH-like_N"/>
</dbReference>
<dbReference type="PROSITE" id="PS00059">
    <property type="entry name" value="ADH_ZINC"/>
    <property type="match status" value="1"/>
</dbReference>
<dbReference type="SMART" id="SM00829">
    <property type="entry name" value="PKS_ER"/>
    <property type="match status" value="1"/>
</dbReference>
<dbReference type="FunFam" id="3.40.50.720:FF:000022">
    <property type="entry name" value="Cinnamyl alcohol dehydrogenase"/>
    <property type="match status" value="1"/>
</dbReference>
<evidence type="ECO:0000256" key="1">
    <source>
        <dbReference type="ARBA" id="ARBA00001947"/>
    </source>
</evidence>
<dbReference type="AlphaFoldDB" id="A0AAJ0FCK2"/>
<organism evidence="7 8">
    <name type="scientific">Echria macrotheca</name>
    <dbReference type="NCBI Taxonomy" id="438768"/>
    <lineage>
        <taxon>Eukaryota</taxon>
        <taxon>Fungi</taxon>
        <taxon>Dikarya</taxon>
        <taxon>Ascomycota</taxon>
        <taxon>Pezizomycotina</taxon>
        <taxon>Sordariomycetes</taxon>
        <taxon>Sordariomycetidae</taxon>
        <taxon>Sordariales</taxon>
        <taxon>Schizotheciaceae</taxon>
        <taxon>Echria</taxon>
    </lineage>
</organism>
<dbReference type="Gene3D" id="3.40.50.720">
    <property type="entry name" value="NAD(P)-binding Rossmann-like Domain"/>
    <property type="match status" value="1"/>
</dbReference>